<accession>K2MPE9</accession>
<dbReference type="SUPFAM" id="SSF103515">
    <property type="entry name" value="Autotransporter"/>
    <property type="match status" value="1"/>
</dbReference>
<feature type="domain" description="Surface lipoprotein assembly modifier C-terminal" evidence="2">
    <location>
        <begin position="240"/>
        <end position="431"/>
    </location>
</feature>
<evidence type="ECO:0000256" key="1">
    <source>
        <dbReference type="SAM" id="SignalP"/>
    </source>
</evidence>
<dbReference type="RefSeq" id="WP_008596206.1">
    <property type="nucleotide sequence ID" value="NZ_AMRM01000008.1"/>
</dbReference>
<feature type="signal peptide" evidence="1">
    <location>
        <begin position="1"/>
        <end position="28"/>
    </location>
</feature>
<name>K2MPE9_9HYPH</name>
<keyword evidence="4" id="KW-1185">Reference proteome</keyword>
<organism evidence="3 4">
    <name type="scientific">Nitratireductor pacificus pht-3B</name>
    <dbReference type="NCBI Taxonomy" id="391937"/>
    <lineage>
        <taxon>Bacteria</taxon>
        <taxon>Pseudomonadati</taxon>
        <taxon>Pseudomonadota</taxon>
        <taxon>Alphaproteobacteria</taxon>
        <taxon>Hyphomicrobiales</taxon>
        <taxon>Phyllobacteriaceae</taxon>
        <taxon>Nitratireductor</taxon>
    </lineage>
</organism>
<proteinExistence type="predicted"/>
<sequence>MKIRLILAFIALLAALFAAPFAARPASAGPVDLLDRRIASGDVDGARVLAAGFSQLSPGLAWLPSYVDGYRCLTLGDAACAESRARGLLAQDRRNMRARHLLINALAAQGRHRAAVYHIRRNLALADDPEIVRQYEAALAAYEKRNPQLGLSLSMSATPSTNATRGTKQKIVYLNDLPFRVAEASREKSGSTVTGGLTLYRRFALGERSDLLASVTTTLERGVEDPSGSVVTVAPALRLQHDFGATKLSVGPVAEIQWQDGDLLAYRMGGAVNVSRAVFDNTEISLALRMMSQTYPDMDYLDGYKASAEIGLRRRFTPDLAGTVSLALERQHTQARHMAHNLAKISAGLEKYWPNGLYTDITLSYQAKAYDEAGALSSVPRRDDQFQVQVGVAHERLKIFGVMPYVGYRYTQNRSNVGFYAYESNDLVISGRMRF</sequence>
<dbReference type="STRING" id="391937.NA2_08481"/>
<dbReference type="PATRIC" id="fig|391937.3.peg.1742"/>
<dbReference type="InterPro" id="IPR011990">
    <property type="entry name" value="TPR-like_helical_dom_sf"/>
</dbReference>
<dbReference type="InterPro" id="IPR036709">
    <property type="entry name" value="Autotransporte_beta_dom_sf"/>
</dbReference>
<comment type="caution">
    <text evidence="3">The sequence shown here is derived from an EMBL/GenBank/DDBJ whole genome shotgun (WGS) entry which is preliminary data.</text>
</comment>
<dbReference type="AlphaFoldDB" id="K2MPE9"/>
<evidence type="ECO:0000313" key="4">
    <source>
        <dbReference type="Proteomes" id="UP000006786"/>
    </source>
</evidence>
<keyword evidence="1" id="KW-0732">Signal</keyword>
<dbReference type="OrthoDB" id="7916830at2"/>
<gene>
    <name evidence="3" type="ORF">NA2_08481</name>
</gene>
<dbReference type="Pfam" id="PF04575">
    <property type="entry name" value="SlipAM"/>
    <property type="match status" value="1"/>
</dbReference>
<dbReference type="SUPFAM" id="SSF48452">
    <property type="entry name" value="TPR-like"/>
    <property type="match status" value="1"/>
</dbReference>
<evidence type="ECO:0000313" key="3">
    <source>
        <dbReference type="EMBL" id="EKF19152.1"/>
    </source>
</evidence>
<dbReference type="InterPro" id="IPR007655">
    <property type="entry name" value="Slam_C"/>
</dbReference>
<dbReference type="Proteomes" id="UP000006786">
    <property type="component" value="Unassembled WGS sequence"/>
</dbReference>
<reference evidence="3 4" key="1">
    <citation type="journal article" date="2012" name="J. Bacteriol.">
        <title>Genome Sequence of Nitratireductor pacificus Type Strain pht-3B.</title>
        <authorList>
            <person name="Lai Q."/>
            <person name="Li G."/>
            <person name="Shao Z."/>
        </authorList>
    </citation>
    <scope>NUCLEOTIDE SEQUENCE [LARGE SCALE GENOMIC DNA]</scope>
    <source>
        <strain evidence="4">pht-3B</strain>
    </source>
</reference>
<dbReference type="EMBL" id="AMRM01000008">
    <property type="protein sequence ID" value="EKF19152.1"/>
    <property type="molecule type" value="Genomic_DNA"/>
</dbReference>
<evidence type="ECO:0000259" key="2">
    <source>
        <dbReference type="Pfam" id="PF04575"/>
    </source>
</evidence>
<dbReference type="eggNOG" id="COG3118">
    <property type="taxonomic scope" value="Bacteria"/>
</dbReference>
<feature type="chain" id="PRO_5003861406" description="Surface lipoprotein assembly modifier C-terminal domain-containing protein" evidence="1">
    <location>
        <begin position="29"/>
        <end position="435"/>
    </location>
</feature>
<protein>
    <recommendedName>
        <fullName evidence="2">Surface lipoprotein assembly modifier C-terminal domain-containing protein</fullName>
    </recommendedName>
</protein>